<organism evidence="3 4">
    <name type="scientific">Trifolium medium</name>
    <dbReference type="NCBI Taxonomy" id="97028"/>
    <lineage>
        <taxon>Eukaryota</taxon>
        <taxon>Viridiplantae</taxon>
        <taxon>Streptophyta</taxon>
        <taxon>Embryophyta</taxon>
        <taxon>Tracheophyta</taxon>
        <taxon>Spermatophyta</taxon>
        <taxon>Magnoliopsida</taxon>
        <taxon>eudicotyledons</taxon>
        <taxon>Gunneridae</taxon>
        <taxon>Pentapetalae</taxon>
        <taxon>rosids</taxon>
        <taxon>fabids</taxon>
        <taxon>Fabales</taxon>
        <taxon>Fabaceae</taxon>
        <taxon>Papilionoideae</taxon>
        <taxon>50 kb inversion clade</taxon>
        <taxon>NPAAA clade</taxon>
        <taxon>Hologalegina</taxon>
        <taxon>IRL clade</taxon>
        <taxon>Trifolieae</taxon>
        <taxon>Trifolium</taxon>
    </lineage>
</organism>
<dbReference type="EMBL" id="LXQA010329001">
    <property type="protein sequence ID" value="MCI44317.1"/>
    <property type="molecule type" value="Genomic_DNA"/>
</dbReference>
<dbReference type="Gene3D" id="4.10.60.10">
    <property type="entry name" value="Zinc finger, CCHC-type"/>
    <property type="match status" value="1"/>
</dbReference>
<dbReference type="Proteomes" id="UP000265520">
    <property type="component" value="Unassembled WGS sequence"/>
</dbReference>
<keyword evidence="1" id="KW-0862">Zinc</keyword>
<protein>
    <submittedName>
        <fullName evidence="3">Cellular nucleic acid-binding protein</fullName>
    </submittedName>
</protein>
<dbReference type="PROSITE" id="PS50158">
    <property type="entry name" value="ZF_CCHC"/>
    <property type="match status" value="2"/>
</dbReference>
<keyword evidence="1" id="KW-0479">Metal-binding</keyword>
<evidence type="ECO:0000313" key="3">
    <source>
        <dbReference type="EMBL" id="MCI44317.1"/>
    </source>
</evidence>
<dbReference type="SMART" id="SM00343">
    <property type="entry name" value="ZnF_C2HC"/>
    <property type="match status" value="3"/>
</dbReference>
<dbReference type="GO" id="GO:0008270">
    <property type="term" value="F:zinc ion binding"/>
    <property type="evidence" value="ECO:0007669"/>
    <property type="project" value="UniProtKB-KW"/>
</dbReference>
<feature type="domain" description="CCHC-type" evidence="2">
    <location>
        <begin position="34"/>
        <end position="50"/>
    </location>
</feature>
<sequence length="92" mass="10120">MKGVVVEKGKNDGKCYKCGLLRHRAFECTSKEDKCGKCGKLGHKDDECKKPIVCYNCKEEGHKSNVCKKPKATRGKVFALSGDAGEADNLIR</sequence>
<feature type="domain" description="CCHC-type" evidence="2">
    <location>
        <begin position="54"/>
        <end position="69"/>
    </location>
</feature>
<evidence type="ECO:0000259" key="2">
    <source>
        <dbReference type="PROSITE" id="PS50158"/>
    </source>
</evidence>
<dbReference type="SUPFAM" id="SSF57756">
    <property type="entry name" value="Retrovirus zinc finger-like domains"/>
    <property type="match status" value="1"/>
</dbReference>
<reference evidence="3 4" key="1">
    <citation type="journal article" date="2018" name="Front. Plant Sci.">
        <title>Red Clover (Trifolium pratense) and Zigzag Clover (T. medium) - A Picture of Genomic Similarities and Differences.</title>
        <authorList>
            <person name="Dluhosova J."/>
            <person name="Istvanek J."/>
            <person name="Nedelnik J."/>
            <person name="Repkova J."/>
        </authorList>
    </citation>
    <scope>NUCLEOTIDE SEQUENCE [LARGE SCALE GENOMIC DNA]</scope>
    <source>
        <strain evidence="4">cv. 10/8</strain>
        <tissue evidence="3">Leaf</tissue>
    </source>
</reference>
<dbReference type="InterPro" id="IPR001878">
    <property type="entry name" value="Znf_CCHC"/>
</dbReference>
<dbReference type="GO" id="GO:0003676">
    <property type="term" value="F:nucleic acid binding"/>
    <property type="evidence" value="ECO:0007669"/>
    <property type="project" value="InterPro"/>
</dbReference>
<accession>A0A392S7E7</accession>
<keyword evidence="1" id="KW-0863">Zinc-finger</keyword>
<evidence type="ECO:0000313" key="4">
    <source>
        <dbReference type="Proteomes" id="UP000265520"/>
    </source>
</evidence>
<keyword evidence="4" id="KW-1185">Reference proteome</keyword>
<evidence type="ECO:0000256" key="1">
    <source>
        <dbReference type="PROSITE-ProRule" id="PRU00047"/>
    </source>
</evidence>
<feature type="non-terminal residue" evidence="3">
    <location>
        <position position="92"/>
    </location>
</feature>
<proteinExistence type="predicted"/>
<dbReference type="AlphaFoldDB" id="A0A392S7E7"/>
<dbReference type="InterPro" id="IPR036875">
    <property type="entry name" value="Znf_CCHC_sf"/>
</dbReference>
<dbReference type="Pfam" id="PF00098">
    <property type="entry name" value="zf-CCHC"/>
    <property type="match status" value="1"/>
</dbReference>
<name>A0A392S7E7_9FABA</name>
<comment type="caution">
    <text evidence="3">The sequence shown here is derived from an EMBL/GenBank/DDBJ whole genome shotgun (WGS) entry which is preliminary data.</text>
</comment>